<dbReference type="AlphaFoldDB" id="A0A2N0RVF4"/>
<reference evidence="2 3" key="1">
    <citation type="submission" date="2017-10" db="EMBL/GenBank/DDBJ databases">
        <title>Extensive intraspecific genome diversity in a model arbuscular mycorrhizal fungus.</title>
        <authorList>
            <person name="Chen E.C.H."/>
            <person name="Morin E."/>
            <person name="Baudet D."/>
            <person name="Noel J."/>
            <person name="Ndikumana S."/>
            <person name="Charron P."/>
            <person name="St-Onge C."/>
            <person name="Giorgi J."/>
            <person name="Grigoriev I.V."/>
            <person name="Roux C."/>
            <person name="Martin F.M."/>
            <person name="Corradi N."/>
        </authorList>
    </citation>
    <scope>NUCLEOTIDE SEQUENCE [LARGE SCALE GENOMIC DNA]</scope>
    <source>
        <strain evidence="2 3">A1</strain>
    </source>
</reference>
<feature type="region of interest" description="Disordered" evidence="1">
    <location>
        <begin position="60"/>
        <end position="103"/>
    </location>
</feature>
<evidence type="ECO:0000256" key="1">
    <source>
        <dbReference type="SAM" id="MobiDB-lite"/>
    </source>
</evidence>
<accession>A0A2N0RVF4</accession>
<dbReference type="VEuPathDB" id="FungiDB:RhiirA1_393840"/>
<organism evidence="2 3">
    <name type="scientific">Rhizophagus irregularis</name>
    <dbReference type="NCBI Taxonomy" id="588596"/>
    <lineage>
        <taxon>Eukaryota</taxon>
        <taxon>Fungi</taxon>
        <taxon>Fungi incertae sedis</taxon>
        <taxon>Mucoromycota</taxon>
        <taxon>Glomeromycotina</taxon>
        <taxon>Glomeromycetes</taxon>
        <taxon>Glomerales</taxon>
        <taxon>Glomeraceae</taxon>
        <taxon>Rhizophagus</taxon>
    </lineage>
</organism>
<feature type="compositionally biased region" description="Basic residues" evidence="1">
    <location>
        <begin position="67"/>
        <end position="82"/>
    </location>
</feature>
<protein>
    <submittedName>
        <fullName evidence="2">Uncharacterized protein</fullName>
    </submittedName>
</protein>
<sequence length="129" mass="15590">MVKECIQEKKNLFERKKAKPRKEKGKFFGLEKELTGKKLNNSNEKKKLWGEIKRKIGLKKETEKPKERKNKKKIRKKKKRIKKEIGFKNNSVQKDRKKNSKKKLIIMSKKKDQKKIILISLKRLFNKKK</sequence>
<proteinExistence type="predicted"/>
<comment type="caution">
    <text evidence="2">The sequence shown here is derived from an EMBL/GenBank/DDBJ whole genome shotgun (WGS) entry which is preliminary data.</text>
</comment>
<name>A0A2N0RVF4_9GLOM</name>
<evidence type="ECO:0000313" key="2">
    <source>
        <dbReference type="EMBL" id="PKC67276.1"/>
    </source>
</evidence>
<dbReference type="Proteomes" id="UP000232688">
    <property type="component" value="Unassembled WGS sequence"/>
</dbReference>
<evidence type="ECO:0000313" key="3">
    <source>
        <dbReference type="Proteomes" id="UP000232688"/>
    </source>
</evidence>
<dbReference type="EMBL" id="LLXH01000402">
    <property type="protein sequence ID" value="PKC67276.1"/>
    <property type="molecule type" value="Genomic_DNA"/>
</dbReference>
<gene>
    <name evidence="2" type="ORF">RhiirA1_393840</name>
</gene>
<reference evidence="2 3" key="2">
    <citation type="submission" date="2017-10" db="EMBL/GenBank/DDBJ databases">
        <title>Genome analyses suggest a sexual origin of heterokaryosis in a supposedly ancient asexual fungus.</title>
        <authorList>
            <person name="Corradi N."/>
            <person name="Sedzielewska K."/>
            <person name="Noel J."/>
            <person name="Charron P."/>
            <person name="Farinelli L."/>
            <person name="Marton T."/>
            <person name="Kruger M."/>
            <person name="Pelin A."/>
            <person name="Brachmann A."/>
            <person name="Corradi N."/>
        </authorList>
    </citation>
    <scope>NUCLEOTIDE SEQUENCE [LARGE SCALE GENOMIC DNA]</scope>
    <source>
        <strain evidence="2 3">A1</strain>
    </source>
</reference>